<dbReference type="PROSITE" id="PS50262">
    <property type="entry name" value="G_PROTEIN_RECEP_F1_2"/>
    <property type="match status" value="2"/>
</dbReference>
<feature type="domain" description="G-protein coupled receptors family 1 profile" evidence="12">
    <location>
        <begin position="355"/>
        <end position="606"/>
    </location>
</feature>
<gene>
    <name evidence="13" type="ORF">J0S82_010019</name>
</gene>
<organism evidence="13 14">
    <name type="scientific">Galemys pyrenaicus</name>
    <name type="common">Iberian desman</name>
    <name type="synonym">Pyrenean desman</name>
    <dbReference type="NCBI Taxonomy" id="202257"/>
    <lineage>
        <taxon>Eukaryota</taxon>
        <taxon>Metazoa</taxon>
        <taxon>Chordata</taxon>
        <taxon>Craniata</taxon>
        <taxon>Vertebrata</taxon>
        <taxon>Euteleostomi</taxon>
        <taxon>Mammalia</taxon>
        <taxon>Eutheria</taxon>
        <taxon>Laurasiatheria</taxon>
        <taxon>Eulipotyphla</taxon>
        <taxon>Talpidae</taxon>
        <taxon>Galemys</taxon>
    </lineage>
</organism>
<evidence type="ECO:0000256" key="9">
    <source>
        <dbReference type="ARBA" id="ARBA00023170"/>
    </source>
</evidence>
<sequence length="625" mass="70224">MCPTDSYPSFFWFKNVLGTEMEQMSYSGSSAMLKPLSMLLCSNSFLSIEVPEFLLNCFVRAPIWQRWLSLPLSILFLLAMRANATLLITIWLEACSASSLCWTSCCASLSSPRSWPSSGLISGPYFACFLQMFIMNCFLGMESCTFLVMAYDRYVAICKPLRYPSIITDQFVAKAVVFILARNILLTAPIPILSSRLHYCGKNIIENCICANLSVSKLSCSNIALNKMYHLTVAWTLLGSDLVLIFLSYAFILQAVLRLKAKGAAVKALSTSKQKIPPEIPVLLNVLHHVIPAAFNPIVYLITKRNRCQNMTTHQNGTVSVEISDFLLNCFVRSPSWQFWLSLPLSLLCLLAMGANATLLLTIWLEASLHQPMYYLLSLLSLLDIVLCLTVIPKVLTIFWFDLKTISFYACFLQMFVMNCFLAMESCTFMIMAYDRYIAICHPLRYPSIITDQFVAKAAIFTLARSVFLTVPIPVLSARLYYCGRNVIENCICANMSVSRLSCDDVTINRLYQFVGGWTLLGSDLILIFLSYTLILRAVLRLKAEGAVAKALSTCGSHFILILFFSTILLVFVLTHVMKKRVSPDVPVLLNVFHHVIPAALNPIVYGVRTQEIKQGIQRLLKKGW</sequence>
<feature type="transmembrane region" description="Helical" evidence="11">
    <location>
        <begin position="67"/>
        <end position="92"/>
    </location>
</feature>
<evidence type="ECO:0000256" key="2">
    <source>
        <dbReference type="ARBA" id="ARBA00004141"/>
    </source>
</evidence>
<evidence type="ECO:0000256" key="1">
    <source>
        <dbReference type="ARBA" id="ARBA00003929"/>
    </source>
</evidence>
<dbReference type="PRINTS" id="PR00237">
    <property type="entry name" value="GPCRRHODOPSN"/>
</dbReference>
<feature type="domain" description="G-protein coupled receptors family 1 profile" evidence="12">
    <location>
        <begin position="114"/>
        <end position="276"/>
    </location>
</feature>
<dbReference type="PANTHER" id="PTHR26450:SF40">
    <property type="entry name" value="OLFACTORY RECEPTOR 56A3"/>
    <property type="match status" value="1"/>
</dbReference>
<feature type="transmembrane region" description="Helical" evidence="11">
    <location>
        <begin position="233"/>
        <end position="259"/>
    </location>
</feature>
<name>A0A8J6DW27_GALPY</name>
<keyword evidence="3" id="KW-0716">Sensory transduction</keyword>
<feature type="transmembrane region" description="Helical" evidence="11">
    <location>
        <begin position="454"/>
        <end position="476"/>
    </location>
</feature>
<dbReference type="GO" id="GO:0004930">
    <property type="term" value="F:G protein-coupled receptor activity"/>
    <property type="evidence" value="ECO:0007669"/>
    <property type="project" value="UniProtKB-KW"/>
</dbReference>
<feature type="transmembrane region" description="Helical" evidence="11">
    <location>
        <begin position="280"/>
        <end position="302"/>
    </location>
</feature>
<evidence type="ECO:0000256" key="4">
    <source>
        <dbReference type="ARBA" id="ARBA00022692"/>
    </source>
</evidence>
<dbReference type="SMART" id="SM01381">
    <property type="entry name" value="7TM_GPCR_Srsx"/>
    <property type="match status" value="1"/>
</dbReference>
<dbReference type="AlphaFoldDB" id="A0A8J6DW27"/>
<feature type="transmembrane region" description="Helical" evidence="11">
    <location>
        <begin position="171"/>
        <end position="193"/>
    </location>
</feature>
<feature type="transmembrane region" description="Helical" evidence="11">
    <location>
        <begin position="124"/>
        <end position="150"/>
    </location>
</feature>
<evidence type="ECO:0000259" key="12">
    <source>
        <dbReference type="PROSITE" id="PS50262"/>
    </source>
</evidence>
<protein>
    <submittedName>
        <fullName evidence="13">Olfactory receptor 56A3</fullName>
    </submittedName>
</protein>
<dbReference type="OrthoDB" id="9448904at2759"/>
<keyword evidence="7" id="KW-0297">G-protein coupled receptor</keyword>
<dbReference type="PANTHER" id="PTHR26450">
    <property type="entry name" value="OLFACTORY RECEPTOR 56B1-RELATED"/>
    <property type="match status" value="1"/>
</dbReference>
<keyword evidence="5" id="KW-0552">Olfaction</keyword>
<feature type="transmembrane region" description="Helical" evidence="11">
    <location>
        <begin position="337"/>
        <end position="361"/>
    </location>
</feature>
<dbReference type="PRINTS" id="PR00245">
    <property type="entry name" value="OLFACTORYR"/>
</dbReference>
<feature type="transmembrane region" description="Helical" evidence="11">
    <location>
        <begin position="586"/>
        <end position="608"/>
    </location>
</feature>
<dbReference type="InterPro" id="IPR017452">
    <property type="entry name" value="GPCR_Rhodpsn_7TM"/>
</dbReference>
<comment type="subcellular location">
    <subcellularLocation>
        <location evidence="2">Membrane</location>
        <topology evidence="2">Multi-pass membrane protein</topology>
    </subcellularLocation>
</comment>
<dbReference type="GO" id="GO:0004984">
    <property type="term" value="F:olfactory receptor activity"/>
    <property type="evidence" value="ECO:0007669"/>
    <property type="project" value="InterPro"/>
</dbReference>
<evidence type="ECO:0000256" key="5">
    <source>
        <dbReference type="ARBA" id="ARBA00022725"/>
    </source>
</evidence>
<comment type="caution">
    <text evidence="13">The sequence shown here is derived from an EMBL/GenBank/DDBJ whole genome shotgun (WGS) entry which is preliminary data.</text>
</comment>
<evidence type="ECO:0000256" key="3">
    <source>
        <dbReference type="ARBA" id="ARBA00022606"/>
    </source>
</evidence>
<keyword evidence="6 11" id="KW-1133">Transmembrane helix</keyword>
<keyword evidence="14" id="KW-1185">Reference proteome</keyword>
<evidence type="ECO:0000256" key="11">
    <source>
        <dbReference type="SAM" id="Phobius"/>
    </source>
</evidence>
<dbReference type="Proteomes" id="UP000700334">
    <property type="component" value="Unassembled WGS sequence"/>
</dbReference>
<dbReference type="InterPro" id="IPR000276">
    <property type="entry name" value="GPCR_Rhodpsn"/>
</dbReference>
<dbReference type="Pfam" id="PF13853">
    <property type="entry name" value="7tm_4"/>
    <property type="match status" value="2"/>
</dbReference>
<keyword evidence="9 13" id="KW-0675">Receptor</keyword>
<feature type="transmembrane region" description="Helical" evidence="11">
    <location>
        <begin position="552"/>
        <end position="574"/>
    </location>
</feature>
<evidence type="ECO:0000256" key="10">
    <source>
        <dbReference type="ARBA" id="ARBA00023224"/>
    </source>
</evidence>
<evidence type="ECO:0000313" key="14">
    <source>
        <dbReference type="Proteomes" id="UP000700334"/>
    </source>
</evidence>
<accession>A0A8J6DW27</accession>
<dbReference type="GO" id="GO:0005886">
    <property type="term" value="C:plasma membrane"/>
    <property type="evidence" value="ECO:0007669"/>
    <property type="project" value="TreeGrafter"/>
</dbReference>
<dbReference type="InterPro" id="IPR050402">
    <property type="entry name" value="OR51/52/56-like"/>
</dbReference>
<evidence type="ECO:0000256" key="8">
    <source>
        <dbReference type="ARBA" id="ARBA00023136"/>
    </source>
</evidence>
<keyword evidence="10" id="KW-0807">Transducer</keyword>
<comment type="function">
    <text evidence="1">Putative odorant or sperm cell receptor.</text>
</comment>
<dbReference type="FunFam" id="1.20.1070.10:FF:000002">
    <property type="entry name" value="Olfactory receptor"/>
    <property type="match status" value="1"/>
</dbReference>
<reference evidence="13" key="1">
    <citation type="journal article" date="2021" name="Evol. Appl.">
        <title>The genome of the Pyrenean desman and the effects of bottlenecks and inbreeding on the genomic landscape of an endangered species.</title>
        <authorList>
            <person name="Escoda L."/>
            <person name="Castresana J."/>
        </authorList>
    </citation>
    <scope>NUCLEOTIDE SEQUENCE</scope>
    <source>
        <strain evidence="13">IBE-C5619</strain>
    </source>
</reference>
<proteinExistence type="predicted"/>
<dbReference type="InterPro" id="IPR000725">
    <property type="entry name" value="Olfact_rcpt"/>
</dbReference>
<keyword evidence="4 11" id="KW-0812">Transmembrane</keyword>
<dbReference type="GO" id="GO:0071396">
    <property type="term" value="P:cellular response to lipid"/>
    <property type="evidence" value="ECO:0007669"/>
    <property type="project" value="UniProtKB-ARBA"/>
</dbReference>
<dbReference type="Gene3D" id="1.20.1070.10">
    <property type="entry name" value="Rhodopsin 7-helix transmembrane proteins"/>
    <property type="match status" value="2"/>
</dbReference>
<feature type="transmembrane region" description="Helical" evidence="11">
    <location>
        <begin position="406"/>
        <end position="433"/>
    </location>
</feature>
<evidence type="ECO:0000256" key="6">
    <source>
        <dbReference type="ARBA" id="ARBA00022989"/>
    </source>
</evidence>
<dbReference type="EMBL" id="JAGFMF010011429">
    <property type="protein sequence ID" value="KAG8522804.1"/>
    <property type="molecule type" value="Genomic_DNA"/>
</dbReference>
<feature type="transmembrane region" description="Helical" evidence="11">
    <location>
        <begin position="373"/>
        <end position="400"/>
    </location>
</feature>
<evidence type="ECO:0000256" key="7">
    <source>
        <dbReference type="ARBA" id="ARBA00023040"/>
    </source>
</evidence>
<keyword evidence="8 11" id="KW-0472">Membrane</keyword>
<dbReference type="SUPFAM" id="SSF81321">
    <property type="entry name" value="Family A G protein-coupled receptor-like"/>
    <property type="match status" value="2"/>
</dbReference>
<evidence type="ECO:0000313" key="13">
    <source>
        <dbReference type="EMBL" id="KAG8522804.1"/>
    </source>
</evidence>
<feature type="transmembrane region" description="Helical" evidence="11">
    <location>
        <begin position="518"/>
        <end position="540"/>
    </location>
</feature>